<keyword evidence="13" id="KW-0829">Tyrosine-protein kinase</keyword>
<evidence type="ECO:0000256" key="8">
    <source>
        <dbReference type="ARBA" id="ARBA00022741"/>
    </source>
</evidence>
<keyword evidence="9" id="KW-0418">Kinase</keyword>
<dbReference type="SMART" id="SM00219">
    <property type="entry name" value="TyrKc"/>
    <property type="match status" value="1"/>
</dbReference>
<dbReference type="InterPro" id="IPR001245">
    <property type="entry name" value="Ser-Thr/Tyr_kinase_cat_dom"/>
</dbReference>
<evidence type="ECO:0000256" key="1">
    <source>
        <dbReference type="ARBA" id="ARBA00004167"/>
    </source>
</evidence>
<dbReference type="AlphaFoldDB" id="A0A7M7K8G7"/>
<dbReference type="FunFam" id="3.30.200.20:FF:000593">
    <property type="entry name" value="Predicted protein"/>
    <property type="match status" value="1"/>
</dbReference>
<feature type="transmembrane region" description="Helical" evidence="26">
    <location>
        <begin position="273"/>
        <end position="295"/>
    </location>
</feature>
<dbReference type="PRINTS" id="PR00109">
    <property type="entry name" value="TYRKINASE"/>
</dbReference>
<dbReference type="InterPro" id="IPR008266">
    <property type="entry name" value="Tyr_kinase_AS"/>
</dbReference>
<feature type="binding site" evidence="21">
    <location>
        <position position="532"/>
    </location>
    <ligand>
        <name>ATP</name>
        <dbReference type="ChEBI" id="CHEBI:30616"/>
    </ligand>
</feature>
<dbReference type="InterPro" id="IPR013098">
    <property type="entry name" value="Ig_I-set"/>
</dbReference>
<dbReference type="InterPro" id="IPR017441">
    <property type="entry name" value="Protein_kinase_ATP_BS"/>
</dbReference>
<evidence type="ECO:0000256" key="5">
    <source>
        <dbReference type="ARBA" id="ARBA00022692"/>
    </source>
</evidence>
<comment type="subcellular location">
    <subcellularLocation>
        <location evidence="1">Membrane</location>
        <topology evidence="1">Single-pass membrane protein</topology>
    </subcellularLocation>
</comment>
<dbReference type="InterPro" id="IPR020635">
    <property type="entry name" value="Tyr_kinase_cat_dom"/>
</dbReference>
<accession>A0A7M7K8G7</accession>
<evidence type="ECO:0000256" key="15">
    <source>
        <dbReference type="ARBA" id="ARBA00023170"/>
    </source>
</evidence>
<dbReference type="PROSITE" id="PS50011">
    <property type="entry name" value="PROTEIN_KINASE_DOM"/>
    <property type="match status" value="1"/>
</dbReference>
<dbReference type="PROSITE" id="PS00109">
    <property type="entry name" value="PROTEIN_KINASE_TYR"/>
    <property type="match status" value="1"/>
</dbReference>
<evidence type="ECO:0000256" key="10">
    <source>
        <dbReference type="ARBA" id="ARBA00022840"/>
    </source>
</evidence>
<evidence type="ECO:0000256" key="25">
    <source>
        <dbReference type="SAM" id="MobiDB-lite"/>
    </source>
</evidence>
<feature type="binding site" evidence="22">
    <location>
        <position position="533"/>
    </location>
    <ligand>
        <name>Mg(2+)</name>
        <dbReference type="ChEBI" id="CHEBI:18420"/>
    </ligand>
</feature>
<keyword evidence="5 26" id="KW-0812">Transmembrane</keyword>
<evidence type="ECO:0000256" key="20">
    <source>
        <dbReference type="PIRSR" id="PIRSR000615-1"/>
    </source>
</evidence>
<evidence type="ECO:0000313" key="29">
    <source>
        <dbReference type="EnsemblMetazoa" id="XP_022662081"/>
    </source>
</evidence>
<dbReference type="SMART" id="SM00409">
    <property type="entry name" value="IG"/>
    <property type="match status" value="2"/>
</dbReference>
<keyword evidence="10 21" id="KW-0067">ATP-binding</keyword>
<dbReference type="InterPro" id="IPR003598">
    <property type="entry name" value="Ig_sub2"/>
</dbReference>
<evidence type="ECO:0000256" key="3">
    <source>
        <dbReference type="ARBA" id="ARBA00022553"/>
    </source>
</evidence>
<dbReference type="Pfam" id="PF07679">
    <property type="entry name" value="I-set"/>
    <property type="match status" value="1"/>
</dbReference>
<keyword evidence="22" id="KW-0479">Metal-binding</keyword>
<organism evidence="29 30">
    <name type="scientific">Varroa destructor</name>
    <name type="common">Honeybee mite</name>
    <dbReference type="NCBI Taxonomy" id="109461"/>
    <lineage>
        <taxon>Eukaryota</taxon>
        <taxon>Metazoa</taxon>
        <taxon>Ecdysozoa</taxon>
        <taxon>Arthropoda</taxon>
        <taxon>Chelicerata</taxon>
        <taxon>Arachnida</taxon>
        <taxon>Acari</taxon>
        <taxon>Parasitiformes</taxon>
        <taxon>Mesostigmata</taxon>
        <taxon>Gamasina</taxon>
        <taxon>Dermanyssoidea</taxon>
        <taxon>Varroidae</taxon>
        <taxon>Varroa</taxon>
    </lineage>
</organism>
<keyword evidence="17" id="KW-0393">Immunoglobulin domain</keyword>
<dbReference type="EC" id="2.7.10.1" evidence="2"/>
<dbReference type="PROSITE" id="PS00107">
    <property type="entry name" value="PROTEIN_KINASE_ATP"/>
    <property type="match status" value="1"/>
</dbReference>
<dbReference type="EnsemblMetazoa" id="XM_022806346">
    <property type="protein sequence ID" value="XP_022662081"/>
    <property type="gene ID" value="LOC111250724"/>
</dbReference>
<evidence type="ECO:0000256" key="18">
    <source>
        <dbReference type="ARBA" id="ARBA00051243"/>
    </source>
</evidence>
<keyword evidence="12 26" id="KW-0472">Membrane</keyword>
<sequence>MVPMTTQKMFVRLTSGTHHRCSAVYHYKMAMVLIMWLINVVAMSSLVATAEISPTPRFIRRMSQLKVVAIGETVSLNCSAKRATNYTWTKDGDSELTRYFGTKVNGFERCVDSDLTALMVANKQIHVDGPILSMKKITKHDEGNYTCLASNEFGSVSHTFEVEVSDLSNASPMIYPGYLANKTVYTGENATFQCDVLSALTPYVVWVKFDDPESPDHTILSRSGNLTLSNVSEAHEGEYACLAGNSAGTTFQKVYLRVLPGPRPVPLPFEQNYWYFITFFVAVSSVAILLSLLVFKCCRSKSKKSDKIPMQLLGNQQIYVVKKRITLEYVNKGIDDSSSLSPQVKITHQPTYIAMSDKQQSFSEYDLPLDQKWEFPRERLVLGEILGEGAFGQVVKGEAYGIRPGDKTTGATVVAVKMLKEGHTDLDMVDLVSEMEVLKTIGQHINIINLLGCCTQDGPLYVIVEYASHGNLRDYLRNHRRSAGYLQPIVGGEELVQKTLTLKDLSSFAYQIASGMEYLASKNCIHRDLAARNVLVVDDVKSICKIADFGLARDLHDYGYYRKTTNGRLPVKWMAPEALFDQVYTSMSDVWSFGILLWEIMTLGGTPYPAMASVNNLFDLLKAGKRMEQPKNCSNEMYVIMRKCWCDNPYERPSFTTLRAWLDRQLSVCSELDYVELGNGVPTPDTPPTSQEIETEDAAESMEQPEATPFIVDKLILRSQQYPTAFEQREYFMRCS</sequence>
<feature type="binding site" evidence="21 24">
    <location>
        <position position="417"/>
    </location>
    <ligand>
        <name>ATP</name>
        <dbReference type="ChEBI" id="CHEBI:30616"/>
    </ligand>
</feature>
<dbReference type="InterPro" id="IPR011009">
    <property type="entry name" value="Kinase-like_dom_sf"/>
</dbReference>
<dbReference type="RefSeq" id="XP_022662081.1">
    <property type="nucleotide sequence ID" value="XM_022806346.1"/>
</dbReference>
<feature type="active site" description="Proton acceptor" evidence="20">
    <location>
        <position position="528"/>
    </location>
</feature>
<evidence type="ECO:0000256" key="26">
    <source>
        <dbReference type="SAM" id="Phobius"/>
    </source>
</evidence>
<dbReference type="OMA" id="YVQILKX"/>
<evidence type="ECO:0000259" key="27">
    <source>
        <dbReference type="PROSITE" id="PS50011"/>
    </source>
</evidence>
<evidence type="ECO:0000256" key="13">
    <source>
        <dbReference type="ARBA" id="ARBA00023137"/>
    </source>
</evidence>
<feature type="site" description="Important for interaction with phosphotyrosine-binding proteins" evidence="23">
    <location>
        <position position="674"/>
    </location>
</feature>
<dbReference type="PANTHER" id="PTHR24416:SF550">
    <property type="entry name" value="FIBROBLAST GROWTH FACTOR RECEPTOR HOMOLOG 1-RELATED"/>
    <property type="match status" value="1"/>
</dbReference>
<keyword evidence="30" id="KW-1185">Reference proteome</keyword>
<comment type="function">
    <text evidence="19">Receptor for basic fibroblast growth factor.</text>
</comment>
<keyword evidence="22" id="KW-0460">Magnesium</keyword>
<dbReference type="GO" id="GO:0043235">
    <property type="term" value="C:receptor complex"/>
    <property type="evidence" value="ECO:0007669"/>
    <property type="project" value="TreeGrafter"/>
</dbReference>
<dbReference type="GO" id="GO:0007169">
    <property type="term" value="P:cell surface receptor protein tyrosine kinase signaling pathway"/>
    <property type="evidence" value="ECO:0007669"/>
    <property type="project" value="TreeGrafter"/>
</dbReference>
<dbReference type="PROSITE" id="PS50835">
    <property type="entry name" value="IG_LIKE"/>
    <property type="match status" value="2"/>
</dbReference>
<dbReference type="Pfam" id="PF13895">
    <property type="entry name" value="Ig_2"/>
    <property type="match status" value="1"/>
</dbReference>
<proteinExistence type="predicted"/>
<evidence type="ECO:0000256" key="7">
    <source>
        <dbReference type="ARBA" id="ARBA00022737"/>
    </source>
</evidence>
<evidence type="ECO:0000256" key="19">
    <source>
        <dbReference type="ARBA" id="ARBA00056965"/>
    </source>
</evidence>
<protein>
    <recommendedName>
        <fullName evidence="2">receptor protein-tyrosine kinase</fullName>
        <ecNumber evidence="2">2.7.10.1</ecNumber>
    </recommendedName>
</protein>
<feature type="domain" description="Ig-like" evidence="28">
    <location>
        <begin position="172"/>
        <end position="257"/>
    </location>
</feature>
<evidence type="ECO:0000256" key="12">
    <source>
        <dbReference type="ARBA" id="ARBA00023136"/>
    </source>
</evidence>
<dbReference type="GO" id="GO:0005524">
    <property type="term" value="F:ATP binding"/>
    <property type="evidence" value="ECO:0007669"/>
    <property type="project" value="UniProtKB-UniRule"/>
</dbReference>
<evidence type="ECO:0000256" key="4">
    <source>
        <dbReference type="ARBA" id="ARBA00022679"/>
    </source>
</evidence>
<dbReference type="SUPFAM" id="SSF56112">
    <property type="entry name" value="Protein kinase-like (PK-like)"/>
    <property type="match status" value="1"/>
</dbReference>
<feature type="binding site" evidence="22">
    <location>
        <position position="548"/>
    </location>
    <ligand>
        <name>Mg(2+)</name>
        <dbReference type="ChEBI" id="CHEBI:18420"/>
    </ligand>
</feature>
<name>A0A7M7K8G7_VARDE</name>
<feature type="domain" description="Protein kinase" evidence="27">
    <location>
        <begin position="380"/>
        <end position="662"/>
    </location>
</feature>
<comment type="catalytic activity">
    <reaction evidence="18">
        <text>L-tyrosyl-[protein] + ATP = O-phospho-L-tyrosyl-[protein] + ADP + H(+)</text>
        <dbReference type="Rhea" id="RHEA:10596"/>
        <dbReference type="Rhea" id="RHEA-COMP:10136"/>
        <dbReference type="Rhea" id="RHEA-COMP:20101"/>
        <dbReference type="ChEBI" id="CHEBI:15378"/>
        <dbReference type="ChEBI" id="CHEBI:30616"/>
        <dbReference type="ChEBI" id="CHEBI:46858"/>
        <dbReference type="ChEBI" id="CHEBI:61978"/>
        <dbReference type="ChEBI" id="CHEBI:456216"/>
        <dbReference type="EC" id="2.7.10.1"/>
    </reaction>
</comment>
<reference evidence="29" key="1">
    <citation type="submission" date="2021-01" db="UniProtKB">
        <authorList>
            <consortium name="EnsemblMetazoa"/>
        </authorList>
    </citation>
    <scope>IDENTIFICATION</scope>
</reference>
<dbReference type="Gene3D" id="2.60.40.10">
    <property type="entry name" value="Immunoglobulins"/>
    <property type="match status" value="2"/>
</dbReference>
<dbReference type="FunFam" id="2.60.40.10:FF:000020">
    <property type="entry name" value="Fibroblast growth factor receptor"/>
    <property type="match status" value="1"/>
</dbReference>
<evidence type="ECO:0000256" key="21">
    <source>
        <dbReference type="PIRSR" id="PIRSR000615-2"/>
    </source>
</evidence>
<keyword evidence="11 26" id="KW-1133">Transmembrane helix</keyword>
<evidence type="ECO:0000256" key="24">
    <source>
        <dbReference type="PROSITE-ProRule" id="PRU10141"/>
    </source>
</evidence>
<dbReference type="SUPFAM" id="SSF48726">
    <property type="entry name" value="Immunoglobulin"/>
    <property type="match status" value="2"/>
</dbReference>
<evidence type="ECO:0000259" key="28">
    <source>
        <dbReference type="PROSITE" id="PS50835"/>
    </source>
</evidence>
<dbReference type="GO" id="GO:0046872">
    <property type="term" value="F:metal ion binding"/>
    <property type="evidence" value="ECO:0007669"/>
    <property type="project" value="UniProtKB-KW"/>
</dbReference>
<evidence type="ECO:0000256" key="22">
    <source>
        <dbReference type="PIRSR" id="PIRSR000615-3"/>
    </source>
</evidence>
<dbReference type="InterPro" id="IPR013783">
    <property type="entry name" value="Ig-like_fold"/>
</dbReference>
<dbReference type="FunCoup" id="A0A7M7K8G7">
    <property type="interactions" value="134"/>
</dbReference>
<keyword evidence="16" id="KW-0325">Glycoprotein</keyword>
<evidence type="ECO:0000256" key="6">
    <source>
        <dbReference type="ARBA" id="ARBA00022729"/>
    </source>
</evidence>
<evidence type="ECO:0000313" key="30">
    <source>
        <dbReference type="Proteomes" id="UP000594260"/>
    </source>
</evidence>
<feature type="binding site" evidence="21">
    <location>
        <begin position="387"/>
        <end position="394"/>
    </location>
    <ligand>
        <name>ATP</name>
        <dbReference type="ChEBI" id="CHEBI:30616"/>
    </ligand>
</feature>
<dbReference type="InterPro" id="IPR050122">
    <property type="entry name" value="RTK"/>
</dbReference>
<evidence type="ECO:0000256" key="16">
    <source>
        <dbReference type="ARBA" id="ARBA00023180"/>
    </source>
</evidence>
<dbReference type="InParanoid" id="A0A7M7K8G7"/>
<dbReference type="FunFam" id="1.10.510.10:FF:000007">
    <property type="entry name" value="Fibroblast growth factor receptor"/>
    <property type="match status" value="1"/>
</dbReference>
<keyword evidence="8 21" id="KW-0547">Nucleotide-binding</keyword>
<dbReference type="GeneID" id="111250724"/>
<dbReference type="PANTHER" id="PTHR24416">
    <property type="entry name" value="TYROSINE-PROTEIN KINASE RECEPTOR"/>
    <property type="match status" value="1"/>
</dbReference>
<dbReference type="InterPro" id="IPR000719">
    <property type="entry name" value="Prot_kinase_dom"/>
</dbReference>
<dbReference type="Pfam" id="PF07714">
    <property type="entry name" value="PK_Tyr_Ser-Thr"/>
    <property type="match status" value="1"/>
</dbReference>
<feature type="region of interest" description="Disordered" evidence="25">
    <location>
        <begin position="679"/>
        <end position="703"/>
    </location>
</feature>
<keyword evidence="6" id="KW-0732">Signal</keyword>
<evidence type="ECO:0000256" key="17">
    <source>
        <dbReference type="ARBA" id="ARBA00023319"/>
    </source>
</evidence>
<feature type="domain" description="Ig-like" evidence="28">
    <location>
        <begin position="56"/>
        <end position="165"/>
    </location>
</feature>
<dbReference type="KEGG" id="vde:111250724"/>
<keyword evidence="7" id="KW-0677">Repeat</keyword>
<dbReference type="Gene3D" id="1.10.510.10">
    <property type="entry name" value="Transferase(Phosphotransferase) domain 1"/>
    <property type="match status" value="1"/>
</dbReference>
<dbReference type="OrthoDB" id="5984265at2759"/>
<dbReference type="InterPro" id="IPR003599">
    <property type="entry name" value="Ig_sub"/>
</dbReference>
<dbReference type="InterPro" id="IPR007110">
    <property type="entry name" value="Ig-like_dom"/>
</dbReference>
<keyword evidence="14" id="KW-1015">Disulfide bond</keyword>
<keyword evidence="4" id="KW-0808">Transferase</keyword>
<evidence type="ECO:0000256" key="14">
    <source>
        <dbReference type="ARBA" id="ARBA00023157"/>
    </source>
</evidence>
<keyword evidence="3" id="KW-0597">Phosphoprotein</keyword>
<dbReference type="InterPro" id="IPR036179">
    <property type="entry name" value="Ig-like_dom_sf"/>
</dbReference>
<evidence type="ECO:0000256" key="2">
    <source>
        <dbReference type="ARBA" id="ARBA00011902"/>
    </source>
</evidence>
<dbReference type="SMART" id="SM00408">
    <property type="entry name" value="IGc2"/>
    <property type="match status" value="2"/>
</dbReference>
<keyword evidence="15" id="KW-0675">Receptor</keyword>
<evidence type="ECO:0000256" key="11">
    <source>
        <dbReference type="ARBA" id="ARBA00022989"/>
    </source>
</evidence>
<dbReference type="GO" id="GO:0004714">
    <property type="term" value="F:transmembrane receptor protein tyrosine kinase activity"/>
    <property type="evidence" value="ECO:0007669"/>
    <property type="project" value="UniProtKB-EC"/>
</dbReference>
<evidence type="ECO:0000256" key="9">
    <source>
        <dbReference type="ARBA" id="ARBA00022777"/>
    </source>
</evidence>
<evidence type="ECO:0000256" key="23">
    <source>
        <dbReference type="PIRSR" id="PIRSR000615-4"/>
    </source>
</evidence>
<dbReference type="Gene3D" id="3.30.200.20">
    <property type="entry name" value="Phosphorylase Kinase, domain 1"/>
    <property type="match status" value="1"/>
</dbReference>
<dbReference type="Proteomes" id="UP000594260">
    <property type="component" value="Unplaced"/>
</dbReference>
<dbReference type="GO" id="GO:0005886">
    <property type="term" value="C:plasma membrane"/>
    <property type="evidence" value="ECO:0007669"/>
    <property type="project" value="TreeGrafter"/>
</dbReference>